<keyword evidence="11" id="KW-1185">Reference proteome</keyword>
<comment type="subcellular location">
    <subcellularLocation>
        <location evidence="1">Membrane</location>
        <topology evidence="1">Single-pass type I membrane protein</topology>
    </subcellularLocation>
</comment>
<evidence type="ECO:0000259" key="9">
    <source>
        <dbReference type="SMART" id="SM00409"/>
    </source>
</evidence>
<evidence type="ECO:0000313" key="11">
    <source>
        <dbReference type="Proteomes" id="UP001152320"/>
    </source>
</evidence>
<sequence>MCRGSKSNIAMGFNEFTCYVLLPLTCLIVCDGQEMYNHIEPNPVTTWVENTTSLILNCNVKRAQSAQWMFNGDTIILGRYFTSQKSSGNMKLLDDYSLLIRNIDNDSGGWYQCLDERSVVEEYHLKVKGKNKTKFNSNVTWADEMDFIIIRCPVEEIQSASWMFNNVTVTIGENYAVAIPNGKITLLDDYSLLIRKINIEDDGLYRCFKNGVVFKERRLMVKGKRLNSYVKCSEYVLTVLLNCLYLYS</sequence>
<feature type="domain" description="Immunoglobulin" evidence="9">
    <location>
        <begin position="43"/>
        <end position="128"/>
    </location>
</feature>
<dbReference type="PANTHER" id="PTHR32178">
    <property type="entry name" value="FAM187"/>
    <property type="match status" value="1"/>
</dbReference>
<evidence type="ECO:0000256" key="3">
    <source>
        <dbReference type="ARBA" id="ARBA00022692"/>
    </source>
</evidence>
<keyword evidence="4 8" id="KW-0732">Signal</keyword>
<evidence type="ECO:0000256" key="1">
    <source>
        <dbReference type="ARBA" id="ARBA00004479"/>
    </source>
</evidence>
<dbReference type="InterPro" id="IPR039311">
    <property type="entry name" value="FAM187A/B"/>
</dbReference>
<dbReference type="AlphaFoldDB" id="A0A9Q1CQS9"/>
<protein>
    <recommendedName>
        <fullName evidence="9">Immunoglobulin domain-containing protein</fullName>
    </recommendedName>
</protein>
<comment type="similarity">
    <text evidence="2">Belongs to the FAM187 family.</text>
</comment>
<dbReference type="SMART" id="SM00409">
    <property type="entry name" value="IG"/>
    <property type="match status" value="2"/>
</dbReference>
<evidence type="ECO:0000256" key="5">
    <source>
        <dbReference type="ARBA" id="ARBA00022989"/>
    </source>
</evidence>
<comment type="caution">
    <text evidence="10">The sequence shown here is derived from an EMBL/GenBank/DDBJ whole genome shotgun (WGS) entry which is preliminary data.</text>
</comment>
<keyword evidence="5" id="KW-1133">Transmembrane helix</keyword>
<name>A0A9Q1CQS9_HOLLE</name>
<evidence type="ECO:0000256" key="2">
    <source>
        <dbReference type="ARBA" id="ARBA00008727"/>
    </source>
</evidence>
<gene>
    <name evidence="10" type="ORF">HOLleu_01414</name>
</gene>
<proteinExistence type="inferred from homology"/>
<dbReference type="Proteomes" id="UP001152320">
    <property type="component" value="Chromosome 1"/>
</dbReference>
<accession>A0A9Q1CQS9</accession>
<dbReference type="GO" id="GO:0016020">
    <property type="term" value="C:membrane"/>
    <property type="evidence" value="ECO:0007669"/>
    <property type="project" value="UniProtKB-SubCell"/>
</dbReference>
<evidence type="ECO:0000313" key="10">
    <source>
        <dbReference type="EMBL" id="KAJ8048909.1"/>
    </source>
</evidence>
<dbReference type="InterPro" id="IPR036179">
    <property type="entry name" value="Ig-like_dom_sf"/>
</dbReference>
<evidence type="ECO:0000256" key="6">
    <source>
        <dbReference type="ARBA" id="ARBA00023136"/>
    </source>
</evidence>
<feature type="chain" id="PRO_5040273676" description="Immunoglobulin domain-containing protein" evidence="8">
    <location>
        <begin position="33"/>
        <end position="248"/>
    </location>
</feature>
<evidence type="ECO:0000256" key="4">
    <source>
        <dbReference type="ARBA" id="ARBA00022729"/>
    </source>
</evidence>
<feature type="signal peptide" evidence="8">
    <location>
        <begin position="1"/>
        <end position="32"/>
    </location>
</feature>
<dbReference type="PANTHER" id="PTHR32178:SF6">
    <property type="entry name" value="IG-LIKE DOMAIN-CONTAINING PROTEIN"/>
    <property type="match status" value="1"/>
</dbReference>
<dbReference type="Gene3D" id="2.60.40.10">
    <property type="entry name" value="Immunoglobulins"/>
    <property type="match status" value="2"/>
</dbReference>
<dbReference type="OrthoDB" id="5818503at2759"/>
<reference evidence="10" key="1">
    <citation type="submission" date="2021-10" db="EMBL/GenBank/DDBJ databases">
        <title>Tropical sea cucumber genome reveals ecological adaptation and Cuvierian tubules defense mechanism.</title>
        <authorList>
            <person name="Chen T."/>
        </authorList>
    </citation>
    <scope>NUCLEOTIDE SEQUENCE</scope>
    <source>
        <strain evidence="10">Nanhai2018</strain>
        <tissue evidence="10">Muscle</tissue>
    </source>
</reference>
<keyword evidence="3" id="KW-0812">Transmembrane</keyword>
<dbReference type="InterPro" id="IPR013783">
    <property type="entry name" value="Ig-like_fold"/>
</dbReference>
<organism evidence="10 11">
    <name type="scientific">Holothuria leucospilota</name>
    <name type="common">Black long sea cucumber</name>
    <name type="synonym">Mertensiothuria leucospilota</name>
    <dbReference type="NCBI Taxonomy" id="206669"/>
    <lineage>
        <taxon>Eukaryota</taxon>
        <taxon>Metazoa</taxon>
        <taxon>Echinodermata</taxon>
        <taxon>Eleutherozoa</taxon>
        <taxon>Echinozoa</taxon>
        <taxon>Holothuroidea</taxon>
        <taxon>Aspidochirotacea</taxon>
        <taxon>Aspidochirotida</taxon>
        <taxon>Holothuriidae</taxon>
        <taxon>Holothuria</taxon>
    </lineage>
</organism>
<feature type="domain" description="Immunoglobulin" evidence="9">
    <location>
        <begin position="137"/>
        <end position="222"/>
    </location>
</feature>
<dbReference type="InterPro" id="IPR003599">
    <property type="entry name" value="Ig_sub"/>
</dbReference>
<dbReference type="SUPFAM" id="SSF48726">
    <property type="entry name" value="Immunoglobulin"/>
    <property type="match status" value="1"/>
</dbReference>
<dbReference type="EMBL" id="JAIZAY010000001">
    <property type="protein sequence ID" value="KAJ8048909.1"/>
    <property type="molecule type" value="Genomic_DNA"/>
</dbReference>
<keyword evidence="7" id="KW-0325">Glycoprotein</keyword>
<keyword evidence="6" id="KW-0472">Membrane</keyword>
<evidence type="ECO:0000256" key="7">
    <source>
        <dbReference type="ARBA" id="ARBA00023180"/>
    </source>
</evidence>
<evidence type="ECO:0000256" key="8">
    <source>
        <dbReference type="SAM" id="SignalP"/>
    </source>
</evidence>